<keyword evidence="1" id="KW-1133">Transmembrane helix</keyword>
<evidence type="ECO:0000256" key="1">
    <source>
        <dbReference type="SAM" id="Phobius"/>
    </source>
</evidence>
<organism evidence="2 3">
    <name type="scientific">Rhodosorus marinus</name>
    <dbReference type="NCBI Taxonomy" id="101924"/>
    <lineage>
        <taxon>Eukaryota</taxon>
        <taxon>Rhodophyta</taxon>
        <taxon>Stylonematophyceae</taxon>
        <taxon>Stylonematales</taxon>
        <taxon>Stylonemataceae</taxon>
        <taxon>Rhodosorus</taxon>
    </lineage>
</organism>
<keyword evidence="1" id="KW-0472">Membrane</keyword>
<dbReference type="InterPro" id="IPR029033">
    <property type="entry name" value="His_PPase_superfam"/>
</dbReference>
<reference evidence="2 3" key="1">
    <citation type="journal article" date="2023" name="Nat. Commun.">
        <title>Origin of minicircular mitochondrial genomes in red algae.</title>
        <authorList>
            <person name="Lee Y."/>
            <person name="Cho C.H."/>
            <person name="Lee Y.M."/>
            <person name="Park S.I."/>
            <person name="Yang J.H."/>
            <person name="West J.A."/>
            <person name="Bhattacharya D."/>
            <person name="Yoon H.S."/>
        </authorList>
    </citation>
    <scope>NUCLEOTIDE SEQUENCE [LARGE SCALE GENOMIC DNA]</scope>
    <source>
        <strain evidence="2 3">CCMP1338</strain>
        <tissue evidence="2">Whole cell</tissue>
    </source>
</reference>
<gene>
    <name evidence="2" type="ORF">NDN08_000144</name>
</gene>
<dbReference type="SUPFAM" id="SSF53254">
    <property type="entry name" value="Phosphoglycerate mutase-like"/>
    <property type="match status" value="1"/>
</dbReference>
<keyword evidence="1" id="KW-0812">Transmembrane</keyword>
<name>A0AAV8UED9_9RHOD</name>
<comment type="caution">
    <text evidence="2">The sequence shown here is derived from an EMBL/GenBank/DDBJ whole genome shotgun (WGS) entry which is preliminary data.</text>
</comment>
<proteinExistence type="predicted"/>
<protein>
    <submittedName>
        <fullName evidence="2">Uncharacterized protein</fullName>
    </submittedName>
</protein>
<dbReference type="AlphaFoldDB" id="A0AAV8UED9"/>
<evidence type="ECO:0000313" key="2">
    <source>
        <dbReference type="EMBL" id="KAJ8900845.1"/>
    </source>
</evidence>
<evidence type="ECO:0000313" key="3">
    <source>
        <dbReference type="Proteomes" id="UP001157974"/>
    </source>
</evidence>
<dbReference type="EMBL" id="JAMWBK010000013">
    <property type="protein sequence ID" value="KAJ8900845.1"/>
    <property type="molecule type" value="Genomic_DNA"/>
</dbReference>
<feature type="transmembrane region" description="Helical" evidence="1">
    <location>
        <begin position="30"/>
        <end position="54"/>
    </location>
</feature>
<keyword evidence="3" id="KW-1185">Reference proteome</keyword>
<accession>A0AAV8UED9</accession>
<sequence length="239" mass="26552">MVEYGSVNFTKVKEKKEKKNRSKGWKMTDWLRAVLFTMALCMLVGSIVAAFSYYGSGALVPVGCQTTLYLIRHGEKTVGADPPDPYLNDAGEERAQQLPNLFCGNDCRFQSPDVLVARGASMSSRRPVDMVTPLARNLSLTVTTRFRKNQALASFLLGSVFDGTWCGKTVLVCWKHSLLAPLAGMLGCASEKCATWDGNDFDSVWMFDFKLVNSTDSNKRVHWTKSFLAQAEGLNEPKR</sequence>
<dbReference type="Proteomes" id="UP001157974">
    <property type="component" value="Unassembled WGS sequence"/>
</dbReference>